<feature type="region of interest" description="Disordered" evidence="1">
    <location>
        <begin position="25"/>
        <end position="76"/>
    </location>
</feature>
<proteinExistence type="predicted"/>
<evidence type="ECO:0000313" key="2">
    <source>
        <dbReference type="EMBL" id="KAF7511594.1"/>
    </source>
</evidence>
<evidence type="ECO:0008006" key="4">
    <source>
        <dbReference type="Google" id="ProtNLM"/>
    </source>
</evidence>
<comment type="caution">
    <text evidence="2">The sequence shown here is derived from an EMBL/GenBank/DDBJ whole genome shotgun (WGS) entry which is preliminary data.</text>
</comment>
<keyword evidence="3" id="KW-1185">Reference proteome</keyword>
<evidence type="ECO:0000256" key="1">
    <source>
        <dbReference type="SAM" id="MobiDB-lite"/>
    </source>
</evidence>
<dbReference type="OrthoDB" id="10281988at2759"/>
<accession>A0A8H7AQC2</accession>
<dbReference type="EMBL" id="JAACFV010000019">
    <property type="protein sequence ID" value="KAF7511594.1"/>
    <property type="molecule type" value="Genomic_DNA"/>
</dbReference>
<sequence length="324" mass="36326">MILPRTFPPTIAMGPNSLKRLSVRFGRSKPSHRSTETAPGSVLPDHTSLQLDPLPQIRSISPTQRPRRDPPPRDLSTLPALPAEILLAIADHLDDASTICLSATSYRLSEVLCALTRDLRERERSRCAKWLIMAQLERGLVVDPKGQNADVKLTCVLCKVKLAISSFERYHPPTTNPTFMENGFESLHMLSRMPCARFCEHHAMRTVLGRESSDPRRNADQTIRWECCRRRMCLHCGTVPSDGSPPSCACTCPVCPKDAQVPTFVRYGLARAGEKAADDLRVFFLRFERGAAGGGPLLAVERVHRRDERKWIEAPITKLPVEFR</sequence>
<protein>
    <recommendedName>
        <fullName evidence="4">F-box domain-containing protein</fullName>
    </recommendedName>
</protein>
<dbReference type="AlphaFoldDB" id="A0A8H7AQC2"/>
<name>A0A8H7AQC2_9EURO</name>
<evidence type="ECO:0000313" key="3">
    <source>
        <dbReference type="Proteomes" id="UP000606974"/>
    </source>
</evidence>
<organism evidence="2 3">
    <name type="scientific">Endocarpon pusillum</name>
    <dbReference type="NCBI Taxonomy" id="364733"/>
    <lineage>
        <taxon>Eukaryota</taxon>
        <taxon>Fungi</taxon>
        <taxon>Dikarya</taxon>
        <taxon>Ascomycota</taxon>
        <taxon>Pezizomycotina</taxon>
        <taxon>Eurotiomycetes</taxon>
        <taxon>Chaetothyriomycetidae</taxon>
        <taxon>Verrucariales</taxon>
        <taxon>Verrucariaceae</taxon>
        <taxon>Endocarpon</taxon>
    </lineage>
</organism>
<reference evidence="2" key="1">
    <citation type="submission" date="2020-02" db="EMBL/GenBank/DDBJ databases">
        <authorList>
            <person name="Palmer J.M."/>
        </authorList>
    </citation>
    <scope>NUCLEOTIDE SEQUENCE</scope>
    <source>
        <strain evidence="2">EPUS1.4</strain>
        <tissue evidence="2">Thallus</tissue>
    </source>
</reference>
<gene>
    <name evidence="2" type="ORF">GJ744_004182</name>
</gene>
<dbReference type="Proteomes" id="UP000606974">
    <property type="component" value="Unassembled WGS sequence"/>
</dbReference>